<feature type="domain" description="Class II aldolase/adducin N-terminal" evidence="3">
    <location>
        <begin position="10"/>
        <end position="186"/>
    </location>
</feature>
<protein>
    <submittedName>
        <fullName evidence="4">L-fuculose-phosphate aldolase</fullName>
    </submittedName>
</protein>
<dbReference type="SUPFAM" id="SSF53639">
    <property type="entry name" value="AraD/HMP-PK domain-like"/>
    <property type="match status" value="2"/>
</dbReference>
<evidence type="ECO:0000256" key="1">
    <source>
        <dbReference type="ARBA" id="ARBA00022723"/>
    </source>
</evidence>
<organism evidence="4 5">
    <name type="scientific">Paenibacillus montaniterrae</name>
    <dbReference type="NCBI Taxonomy" id="429341"/>
    <lineage>
        <taxon>Bacteria</taxon>
        <taxon>Bacillati</taxon>
        <taxon>Bacillota</taxon>
        <taxon>Bacilli</taxon>
        <taxon>Bacillales</taxon>
        <taxon>Paenibacillaceae</taxon>
        <taxon>Paenibacillus</taxon>
    </lineage>
</organism>
<dbReference type="GO" id="GO:0046872">
    <property type="term" value="F:metal ion binding"/>
    <property type="evidence" value="ECO:0007669"/>
    <property type="project" value="UniProtKB-KW"/>
</dbReference>
<sequence>MNIQYLHPSDQIVMMMERIYSYGMTTTSGGNLSIVDENGDMWITPASVDKGELTRQDIVCVKADGSIIGKHRPSSEYPFHKLIYETRPDLKAVVHAHPPALVAFSIVRQIPNVALLPHDYRVCGTVGMAKYGLPGSMELGNNIADVFASGINTVMLENHGVVVAGETLFQAFQRFETLEYCARLEINARRIGTPTELISEVDIVAVEPELETFTPHMISSEEREVRREMCKLIHRSYEQQLFTSTQGTFSQRLSDGSIITTPYNMDRKYLQPADLVRIKDGKREAGKKPSRSIKLQQAIYEAQPHIRSIILAHPPNIMAFAITSEVFDSRIIPESYILLRDIPKVAHDDLYTKEAEVAKLLTPQTPIVIGQNCCAIVTGSSILNAFDRLVVAEYSAMAVISTKALGSIIHMEPARIEEIDIAFKLK</sequence>
<reference evidence="4" key="1">
    <citation type="submission" date="2021-03" db="EMBL/GenBank/DDBJ databases">
        <title>Antimicrobial resistance genes in bacteria isolated from Japanese honey, and their potential for conferring macrolide and lincosamide resistance in the American foulbrood pathogen Paenibacillus larvae.</title>
        <authorList>
            <person name="Okamoto M."/>
            <person name="Kumagai M."/>
            <person name="Kanamori H."/>
            <person name="Takamatsu D."/>
        </authorList>
    </citation>
    <scope>NUCLEOTIDE SEQUENCE</scope>
    <source>
        <strain evidence="4">J40TS1</strain>
    </source>
</reference>
<name>A0A920D0T5_9BACL</name>
<dbReference type="InterPro" id="IPR001303">
    <property type="entry name" value="Aldolase_II/adducin_N"/>
</dbReference>
<dbReference type="RefSeq" id="WP_213519551.1">
    <property type="nucleotide sequence ID" value="NZ_BOSE01000011.1"/>
</dbReference>
<dbReference type="GO" id="GO:0019323">
    <property type="term" value="P:pentose catabolic process"/>
    <property type="evidence" value="ECO:0007669"/>
    <property type="project" value="TreeGrafter"/>
</dbReference>
<dbReference type="PANTHER" id="PTHR22789">
    <property type="entry name" value="FUCULOSE PHOSPHATE ALDOLASE"/>
    <property type="match status" value="1"/>
</dbReference>
<dbReference type="InterPro" id="IPR036409">
    <property type="entry name" value="Aldolase_II/adducin_N_sf"/>
</dbReference>
<dbReference type="PANTHER" id="PTHR22789:SF0">
    <property type="entry name" value="3-OXO-TETRONATE 4-PHOSPHATE DECARBOXYLASE-RELATED"/>
    <property type="match status" value="1"/>
</dbReference>
<dbReference type="Gene3D" id="3.40.225.10">
    <property type="entry name" value="Class II aldolase/adducin N-terminal domain"/>
    <property type="match status" value="2"/>
</dbReference>
<evidence type="ECO:0000313" key="4">
    <source>
        <dbReference type="EMBL" id="GIP18893.1"/>
    </source>
</evidence>
<feature type="domain" description="Class II aldolase/adducin N-terminal" evidence="3">
    <location>
        <begin position="227"/>
        <end position="400"/>
    </location>
</feature>
<dbReference type="SMART" id="SM01007">
    <property type="entry name" value="Aldolase_II"/>
    <property type="match status" value="2"/>
</dbReference>
<evidence type="ECO:0000313" key="5">
    <source>
        <dbReference type="Proteomes" id="UP000683139"/>
    </source>
</evidence>
<evidence type="ECO:0000259" key="3">
    <source>
        <dbReference type="SMART" id="SM01007"/>
    </source>
</evidence>
<proteinExistence type="predicted"/>
<dbReference type="GO" id="GO:0005829">
    <property type="term" value="C:cytosol"/>
    <property type="evidence" value="ECO:0007669"/>
    <property type="project" value="TreeGrafter"/>
</dbReference>
<accession>A0A920D0T5</accession>
<dbReference type="AlphaFoldDB" id="A0A920D0T5"/>
<dbReference type="EMBL" id="BOSE01000011">
    <property type="protein sequence ID" value="GIP18893.1"/>
    <property type="molecule type" value="Genomic_DNA"/>
</dbReference>
<dbReference type="InterPro" id="IPR050197">
    <property type="entry name" value="Aldolase_class_II_sugar_metab"/>
</dbReference>
<gene>
    <name evidence="4" type="primary">fucA</name>
    <name evidence="4" type="ORF">J40TS1_45350</name>
</gene>
<dbReference type="GO" id="GO:0016832">
    <property type="term" value="F:aldehyde-lyase activity"/>
    <property type="evidence" value="ECO:0007669"/>
    <property type="project" value="TreeGrafter"/>
</dbReference>
<comment type="caution">
    <text evidence="4">The sequence shown here is derived from an EMBL/GenBank/DDBJ whole genome shotgun (WGS) entry which is preliminary data.</text>
</comment>
<keyword evidence="2" id="KW-0456">Lyase</keyword>
<dbReference type="Pfam" id="PF00596">
    <property type="entry name" value="Aldolase_II"/>
    <property type="match status" value="2"/>
</dbReference>
<evidence type="ECO:0000256" key="2">
    <source>
        <dbReference type="ARBA" id="ARBA00023239"/>
    </source>
</evidence>
<keyword evidence="5" id="KW-1185">Reference proteome</keyword>
<dbReference type="Proteomes" id="UP000683139">
    <property type="component" value="Unassembled WGS sequence"/>
</dbReference>
<keyword evidence="1" id="KW-0479">Metal-binding</keyword>